<dbReference type="Gene3D" id="3.40.50.1000">
    <property type="entry name" value="HAD superfamily/HAD-like"/>
    <property type="match status" value="1"/>
</dbReference>
<dbReference type="InterPro" id="IPR023198">
    <property type="entry name" value="PGP-like_dom2"/>
</dbReference>
<dbReference type="InterPro" id="IPR036412">
    <property type="entry name" value="HAD-like_sf"/>
</dbReference>
<comment type="caution">
    <text evidence="1">The sequence shown here is derived from an EMBL/GenBank/DDBJ whole genome shotgun (WGS) entry which is preliminary data.</text>
</comment>
<proteinExistence type="predicted"/>
<reference evidence="1 2" key="1">
    <citation type="submission" date="2024-06" db="EMBL/GenBank/DDBJ databases">
        <title>Genomic Encyclopedia of Type Strains, Phase V (KMG-V): Genome sequencing to study the core and pangenomes of soil and plant-associated prokaryotes.</title>
        <authorList>
            <person name="Whitman W."/>
        </authorList>
    </citation>
    <scope>NUCLEOTIDE SEQUENCE [LARGE SCALE GENOMIC DNA]</scope>
    <source>
        <strain evidence="1 2">USDA 160</strain>
    </source>
</reference>
<dbReference type="InterPro" id="IPR023214">
    <property type="entry name" value="HAD_sf"/>
</dbReference>
<name>A0ABV2RGV9_BRAJP</name>
<dbReference type="RefSeq" id="WP_354269893.1">
    <property type="nucleotide sequence ID" value="NZ_JBEPTQ010000001.1"/>
</dbReference>
<dbReference type="SUPFAM" id="SSF56784">
    <property type="entry name" value="HAD-like"/>
    <property type="match status" value="1"/>
</dbReference>
<dbReference type="Proteomes" id="UP001549291">
    <property type="component" value="Unassembled WGS sequence"/>
</dbReference>
<dbReference type="SFLD" id="SFLDG01129">
    <property type="entry name" value="C1.5:_HAD__Beta-PGM__Phosphata"/>
    <property type="match status" value="1"/>
</dbReference>
<dbReference type="SFLD" id="SFLDG01135">
    <property type="entry name" value="C1.5.6:_HAD__Beta-PGM__Phospha"/>
    <property type="match status" value="1"/>
</dbReference>
<keyword evidence="2" id="KW-1185">Reference proteome</keyword>
<dbReference type="PANTHER" id="PTHR43434">
    <property type="entry name" value="PHOSPHOGLYCOLATE PHOSPHATASE"/>
    <property type="match status" value="1"/>
</dbReference>
<sequence>MFSGFIFDVEGTLVDSVPQNLRSLQDAFERFGCRVPYQTLQLYSGLDGDQTLQLVLPESTESVRKEILEEQGTIYEREYLASVKPVDGVRDVFRALTEHGGKIALATDCKGAAFRRYISLLNADDYITAMACGDDVEHGKPDPRLVGIALRKLALPGAQSVMVGDTPYDAEAGLEAGTKAAGVLTGGFSAETLSQAGCFVVAEDLRSLLPYLLRDEPEPERTQLDWLRKSA</sequence>
<accession>A0ABV2RGV9</accession>
<evidence type="ECO:0000313" key="1">
    <source>
        <dbReference type="EMBL" id="MET4716158.1"/>
    </source>
</evidence>
<dbReference type="Pfam" id="PF13419">
    <property type="entry name" value="HAD_2"/>
    <property type="match status" value="1"/>
</dbReference>
<dbReference type="Gene3D" id="1.10.150.240">
    <property type="entry name" value="Putative phosphatase, domain 2"/>
    <property type="match status" value="1"/>
</dbReference>
<dbReference type="PANTHER" id="PTHR43434:SF16">
    <property type="entry name" value="BLL8046 PROTEIN"/>
    <property type="match status" value="1"/>
</dbReference>
<evidence type="ECO:0000313" key="2">
    <source>
        <dbReference type="Proteomes" id="UP001549291"/>
    </source>
</evidence>
<dbReference type="SFLD" id="SFLDS00003">
    <property type="entry name" value="Haloacid_Dehalogenase"/>
    <property type="match status" value="1"/>
</dbReference>
<organism evidence="1 2">
    <name type="scientific">Bradyrhizobium japonicum</name>
    <dbReference type="NCBI Taxonomy" id="375"/>
    <lineage>
        <taxon>Bacteria</taxon>
        <taxon>Pseudomonadati</taxon>
        <taxon>Pseudomonadota</taxon>
        <taxon>Alphaproteobacteria</taxon>
        <taxon>Hyphomicrobiales</taxon>
        <taxon>Nitrobacteraceae</taxon>
        <taxon>Bradyrhizobium</taxon>
    </lineage>
</organism>
<gene>
    <name evidence="1" type="ORF">ABIF63_000261</name>
</gene>
<dbReference type="InterPro" id="IPR041492">
    <property type="entry name" value="HAD_2"/>
</dbReference>
<dbReference type="InterPro" id="IPR050155">
    <property type="entry name" value="HAD-like_hydrolase_sf"/>
</dbReference>
<protein>
    <submittedName>
        <fullName evidence="1">Phosphoglycolate phosphatase-like HAD superfamily hydrolase</fullName>
    </submittedName>
</protein>
<dbReference type="EMBL" id="JBEPTQ010000001">
    <property type="protein sequence ID" value="MET4716158.1"/>
    <property type="molecule type" value="Genomic_DNA"/>
</dbReference>